<organism evidence="5 6">
    <name type="scientific">Actinoallomurus bryophytorum</name>
    <dbReference type="NCBI Taxonomy" id="1490222"/>
    <lineage>
        <taxon>Bacteria</taxon>
        <taxon>Bacillati</taxon>
        <taxon>Actinomycetota</taxon>
        <taxon>Actinomycetes</taxon>
        <taxon>Streptosporangiales</taxon>
        <taxon>Thermomonosporaceae</taxon>
        <taxon>Actinoallomurus</taxon>
    </lineage>
</organism>
<evidence type="ECO:0000259" key="4">
    <source>
        <dbReference type="PROSITE" id="PS50977"/>
    </source>
</evidence>
<evidence type="ECO:0000313" key="6">
    <source>
        <dbReference type="Proteomes" id="UP000316096"/>
    </source>
</evidence>
<dbReference type="RefSeq" id="WP_141959429.1">
    <property type="nucleotide sequence ID" value="NZ_VFOZ01000001.1"/>
</dbReference>
<dbReference type="PROSITE" id="PS50977">
    <property type="entry name" value="HTH_TETR_2"/>
    <property type="match status" value="1"/>
</dbReference>
<evidence type="ECO:0000256" key="1">
    <source>
        <dbReference type="ARBA" id="ARBA00023125"/>
    </source>
</evidence>
<dbReference type="SUPFAM" id="SSF46689">
    <property type="entry name" value="Homeodomain-like"/>
    <property type="match status" value="1"/>
</dbReference>
<dbReference type="InterPro" id="IPR009057">
    <property type="entry name" value="Homeodomain-like_sf"/>
</dbReference>
<dbReference type="AlphaFoldDB" id="A0A543CSM9"/>
<dbReference type="Pfam" id="PF21313">
    <property type="entry name" value="EthR_C"/>
    <property type="match status" value="1"/>
</dbReference>
<dbReference type="GO" id="GO:0000976">
    <property type="term" value="F:transcription cis-regulatory region binding"/>
    <property type="evidence" value="ECO:0007669"/>
    <property type="project" value="TreeGrafter"/>
</dbReference>
<feature type="domain" description="HTH tetR-type" evidence="4">
    <location>
        <begin position="21"/>
        <end position="81"/>
    </location>
</feature>
<keyword evidence="1 2" id="KW-0238">DNA-binding</keyword>
<accession>A0A543CSM9</accession>
<name>A0A543CSM9_9ACTN</name>
<dbReference type="Gene3D" id="1.10.10.60">
    <property type="entry name" value="Homeodomain-like"/>
    <property type="match status" value="1"/>
</dbReference>
<dbReference type="SUPFAM" id="SSF48498">
    <property type="entry name" value="Tetracyclin repressor-like, C-terminal domain"/>
    <property type="match status" value="1"/>
</dbReference>
<comment type="caution">
    <text evidence="5">The sequence shown here is derived from an EMBL/GenBank/DDBJ whole genome shotgun (WGS) entry which is preliminary data.</text>
</comment>
<dbReference type="InterPro" id="IPR001647">
    <property type="entry name" value="HTH_TetR"/>
</dbReference>
<feature type="region of interest" description="Disordered" evidence="3">
    <location>
        <begin position="1"/>
        <end position="22"/>
    </location>
</feature>
<dbReference type="PRINTS" id="PR00455">
    <property type="entry name" value="HTHTETR"/>
</dbReference>
<evidence type="ECO:0000256" key="2">
    <source>
        <dbReference type="PROSITE-ProRule" id="PRU00335"/>
    </source>
</evidence>
<dbReference type="Proteomes" id="UP000316096">
    <property type="component" value="Unassembled WGS sequence"/>
</dbReference>
<feature type="DNA-binding region" description="H-T-H motif" evidence="2">
    <location>
        <begin position="44"/>
        <end position="63"/>
    </location>
</feature>
<protein>
    <submittedName>
        <fullName evidence="5">TetR family transcriptional regulator</fullName>
    </submittedName>
</protein>
<dbReference type="PANTHER" id="PTHR30055">
    <property type="entry name" value="HTH-TYPE TRANSCRIPTIONAL REGULATOR RUTR"/>
    <property type="match status" value="1"/>
</dbReference>
<dbReference type="OrthoDB" id="5242520at2"/>
<dbReference type="EMBL" id="VFOZ01000001">
    <property type="protein sequence ID" value="TQM00116.1"/>
    <property type="molecule type" value="Genomic_DNA"/>
</dbReference>
<sequence>MARSEGPRRSRSTPPSGRDERDIRKVILDVTRELLNERRFDEIAVADVLAAAEISRGSFYFYFESKQDVLAELVRQAVGEGHVAARPWLGHEENEQYATVRHGISEGARLWREQAPVLRAIVENWRSDPKLTELWLQQMDGYTTATTARIDQDRATGASPKGPVDAHTLAATLTWLGERLYYLAAAGVPPFDDEEALIDVLTHIWMATLYPGDVPD</sequence>
<dbReference type="GO" id="GO:0003700">
    <property type="term" value="F:DNA-binding transcription factor activity"/>
    <property type="evidence" value="ECO:0007669"/>
    <property type="project" value="TreeGrafter"/>
</dbReference>
<reference evidence="5 6" key="1">
    <citation type="submission" date="2019-06" db="EMBL/GenBank/DDBJ databases">
        <title>Sequencing the genomes of 1000 actinobacteria strains.</title>
        <authorList>
            <person name="Klenk H.-P."/>
        </authorList>
    </citation>
    <scope>NUCLEOTIDE SEQUENCE [LARGE SCALE GENOMIC DNA]</scope>
    <source>
        <strain evidence="5 6">DSM 102200</strain>
    </source>
</reference>
<gene>
    <name evidence="5" type="ORF">FB559_5822</name>
</gene>
<evidence type="ECO:0000313" key="5">
    <source>
        <dbReference type="EMBL" id="TQM00116.1"/>
    </source>
</evidence>
<dbReference type="InterPro" id="IPR036271">
    <property type="entry name" value="Tet_transcr_reg_TetR-rel_C_sf"/>
</dbReference>
<dbReference type="Pfam" id="PF00440">
    <property type="entry name" value="TetR_N"/>
    <property type="match status" value="1"/>
</dbReference>
<dbReference type="Gene3D" id="1.10.357.10">
    <property type="entry name" value="Tetracycline Repressor, domain 2"/>
    <property type="match status" value="1"/>
</dbReference>
<dbReference type="InterPro" id="IPR049397">
    <property type="entry name" value="EthR_C"/>
</dbReference>
<dbReference type="PANTHER" id="PTHR30055:SF184">
    <property type="entry name" value="HTH-TYPE TRANSCRIPTIONAL REGULATOR ETHR"/>
    <property type="match status" value="1"/>
</dbReference>
<dbReference type="InterPro" id="IPR050109">
    <property type="entry name" value="HTH-type_TetR-like_transc_reg"/>
</dbReference>
<keyword evidence="6" id="KW-1185">Reference proteome</keyword>
<proteinExistence type="predicted"/>
<evidence type="ECO:0000256" key="3">
    <source>
        <dbReference type="SAM" id="MobiDB-lite"/>
    </source>
</evidence>